<reference evidence="2" key="2">
    <citation type="journal article" date="2023" name="Commun. Biol.">
        <title>Intrasexual cuticular hydrocarbon dimorphism in a wasp sheds light on hydrocarbon biosynthesis genes in Hymenoptera.</title>
        <authorList>
            <person name="Moris V.C."/>
            <person name="Podsiadlowski L."/>
            <person name="Martin S."/>
            <person name="Oeyen J.P."/>
            <person name="Donath A."/>
            <person name="Petersen M."/>
            <person name="Wilbrandt J."/>
            <person name="Misof B."/>
            <person name="Liedtke D."/>
            <person name="Thamm M."/>
            <person name="Scheiner R."/>
            <person name="Schmitt T."/>
            <person name="Niehuis O."/>
        </authorList>
    </citation>
    <scope>NUCLEOTIDE SEQUENCE</scope>
    <source>
        <strain evidence="2">GBR_01_08_01A</strain>
    </source>
</reference>
<evidence type="ECO:0000256" key="1">
    <source>
        <dbReference type="SAM" id="MobiDB-lite"/>
    </source>
</evidence>
<keyword evidence="3" id="KW-1185">Reference proteome</keyword>
<feature type="non-terminal residue" evidence="2">
    <location>
        <position position="176"/>
    </location>
</feature>
<feature type="compositionally biased region" description="Basic and acidic residues" evidence="1">
    <location>
        <begin position="24"/>
        <end position="41"/>
    </location>
</feature>
<gene>
    <name evidence="2" type="ORF">KPH14_012861</name>
</gene>
<proteinExistence type="predicted"/>
<name>A0AAD9R958_9HYME</name>
<reference evidence="2" key="1">
    <citation type="submission" date="2021-08" db="EMBL/GenBank/DDBJ databases">
        <authorList>
            <person name="Misof B."/>
            <person name="Oliver O."/>
            <person name="Podsiadlowski L."/>
            <person name="Donath A."/>
            <person name="Peters R."/>
            <person name="Mayer C."/>
            <person name="Rust J."/>
            <person name="Gunkel S."/>
            <person name="Lesny P."/>
            <person name="Martin S."/>
            <person name="Oeyen J.P."/>
            <person name="Petersen M."/>
            <person name="Panagiotis P."/>
            <person name="Wilbrandt J."/>
            <person name="Tanja T."/>
        </authorList>
    </citation>
    <scope>NUCLEOTIDE SEQUENCE</scope>
    <source>
        <strain evidence="2">GBR_01_08_01A</strain>
        <tissue evidence="2">Thorax + abdomen</tissue>
    </source>
</reference>
<dbReference type="EMBL" id="JAIFRP010004431">
    <property type="protein sequence ID" value="KAK2575349.1"/>
    <property type="molecule type" value="Genomic_DNA"/>
</dbReference>
<dbReference type="Proteomes" id="UP001258017">
    <property type="component" value="Unassembled WGS sequence"/>
</dbReference>
<protein>
    <submittedName>
        <fullName evidence="2">Uncharacterized protein</fullName>
    </submittedName>
</protein>
<accession>A0AAD9R958</accession>
<dbReference type="AlphaFoldDB" id="A0AAD9R958"/>
<sequence length="176" mass="18955">MRVNSNGSIEVLRDRMFRLSQRVAGERDIPWEAEDEQRASDSEPEEPEPERPSSREPSFAYGGAATEELANLINSESATEVVRTHEPSQVTTTSAVATVAITNATQVTFTSWAPVVTARSGPSALNPDSRPFEFPAGGSAFVLPVAHSSLRMSPVVVEEAGREGAISNRRGRGDSE</sequence>
<comment type="caution">
    <text evidence="2">The sequence shown here is derived from an EMBL/GenBank/DDBJ whole genome shotgun (WGS) entry which is preliminary data.</text>
</comment>
<organism evidence="2 3">
    <name type="scientific">Odynerus spinipes</name>
    <dbReference type="NCBI Taxonomy" id="1348599"/>
    <lineage>
        <taxon>Eukaryota</taxon>
        <taxon>Metazoa</taxon>
        <taxon>Ecdysozoa</taxon>
        <taxon>Arthropoda</taxon>
        <taxon>Hexapoda</taxon>
        <taxon>Insecta</taxon>
        <taxon>Pterygota</taxon>
        <taxon>Neoptera</taxon>
        <taxon>Endopterygota</taxon>
        <taxon>Hymenoptera</taxon>
        <taxon>Apocrita</taxon>
        <taxon>Aculeata</taxon>
        <taxon>Vespoidea</taxon>
        <taxon>Vespidae</taxon>
        <taxon>Eumeninae</taxon>
        <taxon>Odynerus</taxon>
    </lineage>
</organism>
<feature type="region of interest" description="Disordered" evidence="1">
    <location>
        <begin position="23"/>
        <end position="64"/>
    </location>
</feature>
<evidence type="ECO:0000313" key="2">
    <source>
        <dbReference type="EMBL" id="KAK2575349.1"/>
    </source>
</evidence>
<evidence type="ECO:0000313" key="3">
    <source>
        <dbReference type="Proteomes" id="UP001258017"/>
    </source>
</evidence>